<gene>
    <name evidence="1" type="ORF">BRAA09T40585Z</name>
</gene>
<reference evidence="1" key="1">
    <citation type="submission" date="2018-11" db="EMBL/GenBank/DDBJ databases">
        <authorList>
            <consortium name="Genoscope - CEA"/>
            <person name="William W."/>
        </authorList>
    </citation>
    <scope>NUCLEOTIDE SEQUENCE</scope>
</reference>
<protein>
    <submittedName>
        <fullName evidence="1">Uncharacterized protein</fullName>
    </submittedName>
</protein>
<evidence type="ECO:0000313" key="1">
    <source>
        <dbReference type="EMBL" id="VDC62974.1"/>
    </source>
</evidence>
<proteinExistence type="predicted"/>
<dbReference type="EMBL" id="LR031568">
    <property type="protein sequence ID" value="VDC62974.1"/>
    <property type="molecule type" value="Genomic_DNA"/>
</dbReference>
<name>A0A3P5YH48_BRACM</name>
<organism evidence="1">
    <name type="scientific">Brassica campestris</name>
    <name type="common">Field mustard</name>
    <dbReference type="NCBI Taxonomy" id="3711"/>
    <lineage>
        <taxon>Eukaryota</taxon>
        <taxon>Viridiplantae</taxon>
        <taxon>Streptophyta</taxon>
        <taxon>Embryophyta</taxon>
        <taxon>Tracheophyta</taxon>
        <taxon>Spermatophyta</taxon>
        <taxon>Magnoliopsida</taxon>
        <taxon>eudicotyledons</taxon>
        <taxon>Gunneridae</taxon>
        <taxon>Pentapetalae</taxon>
        <taxon>rosids</taxon>
        <taxon>malvids</taxon>
        <taxon>Brassicales</taxon>
        <taxon>Brassicaceae</taxon>
        <taxon>Brassiceae</taxon>
        <taxon>Brassica</taxon>
    </lineage>
</organism>
<sequence>MDHNCGERLPVTFKTKTKKAVVRSKDKGSGGYEIQIENYNITKNIMIPSGSFVSYPHTSSPLLTFQSFPPSYYYPCTAATVAWGFQNGLLYR</sequence>
<dbReference type="AlphaFoldDB" id="A0A3P5YH48"/>
<accession>A0A3P5YH48</accession>